<keyword evidence="3" id="KW-1185">Reference proteome</keyword>
<reference evidence="2 3" key="1">
    <citation type="submission" date="2023-03" db="EMBL/GenBank/DDBJ databases">
        <title>Paludisphaera mucosa sp. nov. a novel planctomycete from northern fen.</title>
        <authorList>
            <person name="Ivanova A."/>
        </authorList>
    </citation>
    <scope>NUCLEOTIDE SEQUENCE [LARGE SCALE GENOMIC DNA]</scope>
    <source>
        <strain evidence="2 3">Pla2</strain>
    </source>
</reference>
<dbReference type="InterPro" id="IPR036457">
    <property type="entry name" value="PPM-type-like_dom_sf"/>
</dbReference>
<feature type="domain" description="PPM-type phosphatase" evidence="1">
    <location>
        <begin position="67"/>
        <end position="306"/>
    </location>
</feature>
<dbReference type="SUPFAM" id="SSF81606">
    <property type="entry name" value="PP2C-like"/>
    <property type="match status" value="1"/>
</dbReference>
<accession>A0ABT6FGX5</accession>
<evidence type="ECO:0000313" key="3">
    <source>
        <dbReference type="Proteomes" id="UP001216907"/>
    </source>
</evidence>
<name>A0ABT6FGX5_9BACT</name>
<dbReference type="InterPro" id="IPR015655">
    <property type="entry name" value="PP2C"/>
</dbReference>
<dbReference type="SMART" id="SM00331">
    <property type="entry name" value="PP2C_SIG"/>
    <property type="match status" value="1"/>
</dbReference>
<dbReference type="Pfam" id="PF13672">
    <property type="entry name" value="PP2C_2"/>
    <property type="match status" value="1"/>
</dbReference>
<dbReference type="RefSeq" id="WP_277863124.1">
    <property type="nucleotide sequence ID" value="NZ_JARRAG010000002.1"/>
</dbReference>
<dbReference type="SMART" id="SM00332">
    <property type="entry name" value="PP2Cc"/>
    <property type="match status" value="1"/>
</dbReference>
<dbReference type="PROSITE" id="PS51746">
    <property type="entry name" value="PPM_2"/>
    <property type="match status" value="1"/>
</dbReference>
<evidence type="ECO:0000313" key="2">
    <source>
        <dbReference type="EMBL" id="MDG3006833.1"/>
    </source>
</evidence>
<dbReference type="Gene3D" id="3.60.40.10">
    <property type="entry name" value="PPM-type phosphatase domain"/>
    <property type="match status" value="1"/>
</dbReference>
<dbReference type="EMBL" id="JARRAG010000002">
    <property type="protein sequence ID" value="MDG3006833.1"/>
    <property type="molecule type" value="Genomic_DNA"/>
</dbReference>
<dbReference type="CDD" id="cd00143">
    <property type="entry name" value="PP2Cc"/>
    <property type="match status" value="1"/>
</dbReference>
<evidence type="ECO:0000259" key="1">
    <source>
        <dbReference type="PROSITE" id="PS51746"/>
    </source>
</evidence>
<sequence length="346" mass="38039">MTAMPVKIETSQFEFLVSPLSSSTRPAPREPATTSVQVDLAATSHPGKVRSRNEDHFMVAKVSRHMEILMDNLPAGQLPQELAEDGYSMVVADGMGGMNAGDVASMLAISTGVRLADKSVKWGFKINEKEARDLLNRMSMYFQEIDRRLTLKSEGDRRLFGMGTTLTLAYSVGAHLFLIHVGDSRAYLFRGGEIAQLTRDHTVAQALADAGQIKPEDVRTHARRNTLTNYLGGHRGKIQADVRWLRLEHGDRVVLCSDGLSDMIDDAAIAEVLRRGECSQRTTEILLEKALEAGGKDNVTIIVAGYSIPTDSLSHALEGHKEVAKAQDTRLIDTDEFHPSRDSGRN</sequence>
<dbReference type="InterPro" id="IPR001932">
    <property type="entry name" value="PPM-type_phosphatase-like_dom"/>
</dbReference>
<protein>
    <submittedName>
        <fullName evidence="2">Protein phosphatase 2C domain-containing protein</fullName>
    </submittedName>
</protein>
<comment type="caution">
    <text evidence="2">The sequence shown here is derived from an EMBL/GenBank/DDBJ whole genome shotgun (WGS) entry which is preliminary data.</text>
</comment>
<organism evidence="2 3">
    <name type="scientific">Paludisphaera mucosa</name>
    <dbReference type="NCBI Taxonomy" id="3030827"/>
    <lineage>
        <taxon>Bacteria</taxon>
        <taxon>Pseudomonadati</taxon>
        <taxon>Planctomycetota</taxon>
        <taxon>Planctomycetia</taxon>
        <taxon>Isosphaerales</taxon>
        <taxon>Isosphaeraceae</taxon>
        <taxon>Paludisphaera</taxon>
    </lineage>
</organism>
<gene>
    <name evidence="2" type="ORF">PZE19_23935</name>
</gene>
<dbReference type="PANTHER" id="PTHR47992">
    <property type="entry name" value="PROTEIN PHOSPHATASE"/>
    <property type="match status" value="1"/>
</dbReference>
<proteinExistence type="predicted"/>
<dbReference type="Proteomes" id="UP001216907">
    <property type="component" value="Unassembled WGS sequence"/>
</dbReference>